<accession>A0A9W6DD77</accession>
<dbReference type="Proteomes" id="UP001144256">
    <property type="component" value="Unassembled WGS sequence"/>
</dbReference>
<protein>
    <recommendedName>
        <fullName evidence="1">LysM domain-containing protein</fullName>
    </recommendedName>
</protein>
<sequence length="3762" mass="427275">MKAFDYLIGNLIKEANKKQDTNIKKACLKFQKIIQNEKVIRIFVAGSNGSGHQTTTVHIMMRLIYAFEYSGNVEVYYEEKEKADKPTKEKLIQLILGLTNKNFDKYIKIGPKTEEATITFIEYDPNNKPENKVNYGFTGGADDKEENYAIKLNVSKFLRLQPLKWINAPNDIEYIQKDKIVLSELVDSPYYYRAIELDEKDWEKILEEEDKDTLERTKLEHTKNLYEELKKGDKSGIYVLPIYGIRDDGKMQLADMKNPAKYMYILLSSLIKLIENKTNNDKKIVVVSFGEIGEETVKKIESGCKEYLEDEIAKILNKITQYSKKDSRYKKYVNLSKIYKSLIKDNSNLLDKLDCVYVKKDTSIESQKLNDKSKVLYLQLGGVSTTVFNYFYSNSNLATVFEGQGTAPKAICFGKPYLQLGKVVAEHKYEYVKKYKKGRDYIIDALDGLLNAFPTEQDVEYEDIDMDYIKNKINNIYKFMLQIIDDKKSYVENYIKWIQKEYSSEKDDKLLKAIVSLMEQEEQKEKVDIKNDDKSFIINNNTPEEELIELLKRMNEKISPEQTVDLLEVLPIGYMKEFYENITINKQFLVQNIKISPNYNDDKQLTSIVITGVTDCFGIDTKIESLEFAIEPAGVKSMGRYSCVKSDTKWDIMGAPWIVLEKPGFDLNVFNYAKPVSGIIFGNLKSLGVQLTLQYPINTQWIIEGRFDKPYLTIAKMGQVLGGINIQQYLPEAVYTLVDLGIEKINITYDSVSKTISYISVVIKPNHDVSMQLIPNIDVNDLWIEFMVYNPIDLSNRHIEVDLGGTMDVGGGILTINANYPEYVISGNLTSGKIDINKFINIFLPDASIDIKTYISQMSLYLDIKKLNYGFSVTLDTDWQIEIASKPIFTITNLGLSVEGKGKQIPSVTISGSVDINQSKSEKVRINMLASYESDNKKWLIKGNSRGVFSLASMLNYYTQGIITLDADIQIENMDVEIHKGNNSTFFKCSAKTAYKWEVFSDLSLDATVEFGYRSKSLNLTTSCGNEIIMIDDMSDDSNGEGEWFGRISCETRWQSIDIIIGSEFDTGKKEWSLWFRWLCFYGSIKKMKVKGNDHWIGTLKISDFSFGNMIEEMISWATGQKFGLSEPWNLINSISLSNLELEYDFTGKKVSFNIAIAPIELGLAKIEGIGVAYDPDEKSVIVELKGSFRWMSDPDAPLSWDATDPDSAPVPPGSGNKYIDLRLLALGQHVSITGLNEVDKVQDAIDIIRELPELKRGQLPIGEPGQPVYDGKNSWLIVADFGLLKIEESEQKAGYVVQLSTIFHDSDLYALRIALAGNAAKVLKGLEFEIMYRKINDTVGCYSSEIKLPDTIRNISVGAYTITLPVLGVEIYTNGDFKIDIGFPWNFDFSRSFTLQGIVVIGPVPVPLLGSAGFYFGKLSQDTCKDVPKSSLGNFKPIHVFGIGLQFGLGKYIEKGIFRAGLSLTVAGILEGIIAKWNPIQPDSTGGSSSQQLQGDYYFWMQGTVGIIGKLFGLVDFSIVKAQVDVDLKITAGLTLASYADIPITVHASVDVALKVSINCGLFKIKIHFSFSMRIKETFTIKTDSGKPPWYDSQLSDMSDYHKKQVRRLKASTLGKLFYDRVSTQPFIINWSNLIDADVSTYMKSYIVPSLTMSIDGEKKDAEACYVPLMFIETIPEDSLCRGIQENEEMTSFEILCTYILRWVIAAAMQKKCTVEEIDDFVITSELINNIQQYLAGKYDSKGIFDPNNDSNEVLTPNDVEEFIKSQKLIFKVQTPSLLNNSEREGAIFPIPRKLGLDIKSYGNDSNIQYTFDDFSKIDDTYIEGLREYFDKLSVIVKEEDEKKYKDEMLNDEEGSLAGFIFSDYFLLIAKQMVQAALDSLRNFKLLIDDNMSINDIISWVNNNAKFSKQNEFTAEELLEGNENHLFNANKKLKIVGVKHIIKDGQSFNTITTDIYRRAFPVIELIVENRQRVGLFVSGSVIKYTRDSQTFNFEVTDSDTIESIAKNITEGDIDKLIRISDISTNNEILQAFADITLPTFLYTTVEGDCNSRITDKFNVSITVHPDNLEITDLFRKGTDNDGFLNIIHLNQFKTKEIIHEIHQTGAIKHLSGMVSRYLLHGLRLPTEMVNGGSIKLLDQTIKSGEYGLYKLTGQQFTVPESVIDINTNGENPYSINITKTKELDWVEFDSDPAKTYMTITLDVNDTNAISSVLSYGRKEGFSPANCSIGISSMIKYEPLMAPFSSVTLWNSSDEVNLPYGELQHNDSNQLKLWQIPESLQNLSVNRRKEGILPRFNIEIGTFNEATSVLDSEVCKCYGWGTKIDIAIRRIPTSNESLAANCTYELMGCSEKDIILLERIVGHIQDKEDYIDSLRFLYNYSSLTDENRVLISADTKDINYFISQVNLTTVTRPPSQSKSKVHSSIIEKNQTNISFLRQLWENSITRSGGYFLYYCNGKSKVGFPDNLFNDRGEGRITLLIMYNKLPEQNGMTDYMNCAITGDSIDQTKSVVYAKVNPVITSINPAGRSLIDIAGDYHTNPAKLAEDNSTVRLNNNSLTISNGTYTVKSNGPITVQDICNYFDIALEDLKKVNPKIIDWSDLSVGNVLQLPEIIIDVGSAKGGTTLESLAIFYGVSISQLAYVNKDVKSLFDDTNINIVSGPYSITSSVPAGTVVLEAKRQVPGEVPSMPESDKDYNYGKLYIEHMYNLLGFKIKENNWFSENPLGLPMGPTEKSDMDELDKIRMPRGIRQQGELWEYQQSIPYYKFYESEKDTNLDNEKNPYSGVGNLLQIDYYWVDLFGNKINANMDTSCITVDPSSSVIPSIMGYTDKLIPLSMWQGVNYKYTITKEKGLSIILDFDSASFNSLLVEDAKNAKIIYEKLYYQIKAYKGKARFSIQSSLLDIGPIPLEKTEILSDDSSITNIEEWIEKIYTYVRCLAQGRSDCGTCPNQLIIYYPFAAYEINSKPIFSLDVNFIMERDNQYVDSHFKDSSDVRKVVTSIQPEVIKNDSKGNDDSSYDLEQFAIEFEKTLCKENEYTIKLATGMSRERTALTGKIWAVKISANNNDGIHYEIMNTGKPVFFTPIPISNRLESRCDVPIYEYKTGSIIDFNKIDRRISFTDVDIDIWMKTFLTAVDDFLSPKYISSLGILTLYNGINYLDKLKKLKQNLAKSLSEMLYPVYGNCEDGREDAMTIFKQQLLQSLLSFYDTKVMIQFQANVTDIFDKETIATDKSLQLYGTFKNYNKDISSDVLLSDAKLNLGSNTDNEIRHLTFSLSSGDEKLKDKMTSNVLLDLDYQVTDIEHEISNVPGIEGYKASSWLSFVIKNDKDNKKPLSSSLGKFEVPIIYRAYPTPPSMVNQFNKHKYEESDDIRDACKWDYAFEYKKDYHYTQDATYFTIKYNISEEYSIEDNRGNRDLIDALAEFVMVYPAVSKDLEEYLCKINQTDCDKDLLEKAVIAVESFIILVEDVSRTWELKNYPTLCKENDCNDNCYKFYTKESSIDIINEDKTKVKALKITIIDEETRPVSIVEPIVEIDNYYTIKADEDNHVNYIFKSIKTGKYLTVDEGLGISKRIIRVPNINVLSIQNAVTSSYMIRNKELIEGRITNEAFIYQTPVVSFTNPYIPKIDIWKIIPVASIKTGRPIEQILKDHLQDMITSIANGQINELMIQLECKYSYSINSNLTSIELPVLLLPAKKLKIDYDIPNITDNILKWFMRNKPNVEAGALWFDLMVRSNLTEYPMPLLRLRRLMLEVKYIKDILDK</sequence>
<evidence type="ECO:0000313" key="2">
    <source>
        <dbReference type="EMBL" id="GKX27675.1"/>
    </source>
</evidence>
<evidence type="ECO:0000313" key="3">
    <source>
        <dbReference type="Proteomes" id="UP001144256"/>
    </source>
</evidence>
<dbReference type="InterPro" id="IPR018392">
    <property type="entry name" value="LysM"/>
</dbReference>
<reference evidence="2" key="1">
    <citation type="submission" date="2022-06" db="EMBL/GenBank/DDBJ databases">
        <title>Vallitalea longa sp. nov., an anaerobic bacterium isolated from marine sediment.</title>
        <authorList>
            <person name="Hirano S."/>
            <person name="Terahara T."/>
            <person name="Mori K."/>
            <person name="Hamada M."/>
            <person name="Matsumoto R."/>
            <person name="Kobayashi T."/>
        </authorList>
    </citation>
    <scope>NUCLEOTIDE SEQUENCE</scope>
    <source>
        <strain evidence="2">SH18-1</strain>
    </source>
</reference>
<keyword evidence="3" id="KW-1185">Reference proteome</keyword>
<comment type="caution">
    <text evidence="2">The sequence shown here is derived from an EMBL/GenBank/DDBJ whole genome shotgun (WGS) entry which is preliminary data.</text>
</comment>
<feature type="domain" description="LysM" evidence="1">
    <location>
        <begin position="2562"/>
        <end position="2609"/>
    </location>
</feature>
<name>A0A9W6DD77_9FIRM</name>
<dbReference type="RefSeq" id="WP_281811201.1">
    <property type="nucleotide sequence ID" value="NZ_BRLB01000001.1"/>
</dbReference>
<dbReference type="EMBL" id="BRLB01000001">
    <property type="protein sequence ID" value="GKX27675.1"/>
    <property type="molecule type" value="Genomic_DNA"/>
</dbReference>
<organism evidence="2 3">
    <name type="scientific">Vallitalea longa</name>
    <dbReference type="NCBI Taxonomy" id="2936439"/>
    <lineage>
        <taxon>Bacteria</taxon>
        <taxon>Bacillati</taxon>
        <taxon>Bacillota</taxon>
        <taxon>Clostridia</taxon>
        <taxon>Lachnospirales</taxon>
        <taxon>Vallitaleaceae</taxon>
        <taxon>Vallitalea</taxon>
    </lineage>
</organism>
<evidence type="ECO:0000259" key="1">
    <source>
        <dbReference type="PROSITE" id="PS51782"/>
    </source>
</evidence>
<proteinExistence type="predicted"/>
<gene>
    <name evidence="2" type="ORF">SH1V18_01550</name>
</gene>
<dbReference type="PROSITE" id="PS51782">
    <property type="entry name" value="LYSM"/>
    <property type="match status" value="1"/>
</dbReference>